<dbReference type="GO" id="GO:0003677">
    <property type="term" value="F:DNA binding"/>
    <property type="evidence" value="ECO:0007669"/>
    <property type="project" value="InterPro"/>
</dbReference>
<dbReference type="SUPFAM" id="SSF48019">
    <property type="entry name" value="post-AAA+ oligomerization domain-like"/>
    <property type="match status" value="1"/>
</dbReference>
<dbReference type="EnsemblBacteria" id="AAQ00851">
    <property type="protein sequence ID" value="AAQ00851"/>
    <property type="gene ID" value="Pro_1807"/>
</dbReference>
<dbReference type="NCBIfam" id="TIGR01128">
    <property type="entry name" value="holA"/>
    <property type="match status" value="1"/>
</dbReference>
<evidence type="ECO:0000256" key="7">
    <source>
        <dbReference type="ARBA" id="ARBA00034754"/>
    </source>
</evidence>
<dbReference type="PANTHER" id="PTHR34388:SF1">
    <property type="entry name" value="DNA POLYMERASE III SUBUNIT DELTA"/>
    <property type="match status" value="1"/>
</dbReference>
<protein>
    <recommendedName>
        <fullName evidence="2">DNA polymerase III subunit delta</fullName>
        <ecNumber evidence="1">2.7.7.7</ecNumber>
    </recommendedName>
</protein>
<keyword evidence="3" id="KW-0808">Transferase</keyword>
<dbReference type="GO" id="GO:0006261">
    <property type="term" value="P:DNA-templated DNA replication"/>
    <property type="evidence" value="ECO:0007669"/>
    <property type="project" value="TreeGrafter"/>
</dbReference>
<dbReference type="InterPro" id="IPR005790">
    <property type="entry name" value="DNA_polIII_delta"/>
</dbReference>
<dbReference type="InterPro" id="IPR048466">
    <property type="entry name" value="DNA_pol3_delta-like_C"/>
</dbReference>
<evidence type="ECO:0000313" key="12">
    <source>
        <dbReference type="Proteomes" id="UP000001420"/>
    </source>
</evidence>
<dbReference type="Gene3D" id="1.20.272.10">
    <property type="match status" value="1"/>
</dbReference>
<evidence type="ECO:0000256" key="4">
    <source>
        <dbReference type="ARBA" id="ARBA00022695"/>
    </source>
</evidence>
<evidence type="ECO:0000259" key="10">
    <source>
        <dbReference type="Pfam" id="PF21694"/>
    </source>
</evidence>
<evidence type="ECO:0000256" key="8">
    <source>
        <dbReference type="ARBA" id="ARBA00049244"/>
    </source>
</evidence>
<accession>Q7V9M3</accession>
<dbReference type="eggNOG" id="COG1466">
    <property type="taxonomic scope" value="Bacteria"/>
</dbReference>
<dbReference type="KEGG" id="pma:Pro_1807"/>
<reference evidence="11 12" key="1">
    <citation type="journal article" date="2003" name="Proc. Natl. Acad. Sci. U.S.A.">
        <title>Genome sequence of the cyanobacterium Prochlorococcus marinus SS120, a nearly minimal oxyphototrophic genome.</title>
        <authorList>
            <person name="Dufresne A."/>
            <person name="Salanoubat M."/>
            <person name="Partensky F."/>
            <person name="Artiguenave F."/>
            <person name="Axmann I.M."/>
            <person name="Barbe V."/>
            <person name="Duprat S."/>
            <person name="Galperin M.Y."/>
            <person name="Koonin E.V."/>
            <person name="Le Gall F."/>
            <person name="Makarova K.S."/>
            <person name="Ostrowski M."/>
            <person name="Oztas S."/>
            <person name="Robert C."/>
            <person name="Rogozin I.B."/>
            <person name="Scanlan D.J."/>
            <person name="Tandeau de Marsac N."/>
            <person name="Weissenbach J."/>
            <person name="Wincker P."/>
            <person name="Wolf Y.I."/>
            <person name="Hess W.R."/>
        </authorList>
    </citation>
    <scope>NUCLEOTIDE SEQUENCE [LARGE SCALE GENOMIC DNA]</scope>
    <source>
        <strain evidence="12">SARG / CCMP1375 / SS120</strain>
    </source>
</reference>
<feature type="domain" description="DNA polymerase III delta N-terminal" evidence="9">
    <location>
        <begin position="4"/>
        <end position="118"/>
    </location>
</feature>
<evidence type="ECO:0000259" key="9">
    <source>
        <dbReference type="Pfam" id="PF06144"/>
    </source>
</evidence>
<dbReference type="RefSeq" id="WP_011125956.1">
    <property type="nucleotide sequence ID" value="NC_005042.1"/>
</dbReference>
<dbReference type="InterPro" id="IPR010372">
    <property type="entry name" value="DNA_pol3_delta_N"/>
</dbReference>
<evidence type="ECO:0000256" key="5">
    <source>
        <dbReference type="ARBA" id="ARBA00022705"/>
    </source>
</evidence>
<dbReference type="EMBL" id="AE017126">
    <property type="protein sequence ID" value="AAQ00851.1"/>
    <property type="molecule type" value="Genomic_DNA"/>
</dbReference>
<keyword evidence="5" id="KW-0235">DNA replication</keyword>
<evidence type="ECO:0000313" key="11">
    <source>
        <dbReference type="EMBL" id="AAQ00851.1"/>
    </source>
</evidence>
<dbReference type="InterPro" id="IPR027417">
    <property type="entry name" value="P-loop_NTPase"/>
</dbReference>
<comment type="catalytic activity">
    <reaction evidence="8">
        <text>DNA(n) + a 2'-deoxyribonucleoside 5'-triphosphate = DNA(n+1) + diphosphate</text>
        <dbReference type="Rhea" id="RHEA:22508"/>
        <dbReference type="Rhea" id="RHEA-COMP:17339"/>
        <dbReference type="Rhea" id="RHEA-COMP:17340"/>
        <dbReference type="ChEBI" id="CHEBI:33019"/>
        <dbReference type="ChEBI" id="CHEBI:61560"/>
        <dbReference type="ChEBI" id="CHEBI:173112"/>
        <dbReference type="EC" id="2.7.7.7"/>
    </reaction>
</comment>
<gene>
    <name evidence="11" type="primary">holA</name>
    <name evidence="11" type="ordered locus">Pro_1807</name>
</gene>
<dbReference type="AlphaFoldDB" id="Q7V9M3"/>
<proteinExistence type="inferred from homology"/>
<dbReference type="PANTHER" id="PTHR34388">
    <property type="entry name" value="DNA POLYMERASE III SUBUNIT DELTA"/>
    <property type="match status" value="1"/>
</dbReference>
<evidence type="ECO:0000256" key="3">
    <source>
        <dbReference type="ARBA" id="ARBA00022679"/>
    </source>
</evidence>
<keyword evidence="12" id="KW-1185">Reference proteome</keyword>
<keyword evidence="4" id="KW-0548">Nucleotidyltransferase</keyword>
<dbReference type="PATRIC" id="fig|167539.5.peg.1909"/>
<dbReference type="Gene3D" id="3.40.50.300">
    <property type="entry name" value="P-loop containing nucleotide triphosphate hydrolases"/>
    <property type="match status" value="1"/>
</dbReference>
<keyword evidence="6" id="KW-0239">DNA-directed DNA polymerase</keyword>
<dbReference type="Pfam" id="PF06144">
    <property type="entry name" value="DNA_pol3_delta"/>
    <property type="match status" value="1"/>
</dbReference>
<organism evidence="11 12">
    <name type="scientific">Prochlorococcus marinus (strain SARG / CCMP1375 / SS120)</name>
    <dbReference type="NCBI Taxonomy" id="167539"/>
    <lineage>
        <taxon>Bacteria</taxon>
        <taxon>Bacillati</taxon>
        <taxon>Cyanobacteriota</taxon>
        <taxon>Cyanophyceae</taxon>
        <taxon>Synechococcales</taxon>
        <taxon>Prochlorococcaceae</taxon>
        <taxon>Prochlorococcus</taxon>
    </lineage>
</organism>
<dbReference type="GO" id="GO:0009360">
    <property type="term" value="C:DNA polymerase III complex"/>
    <property type="evidence" value="ECO:0007669"/>
    <property type="project" value="InterPro"/>
</dbReference>
<dbReference type="STRING" id="167539.Pro_1807"/>
<dbReference type="HOGENOM" id="CLU_044694_2_1_3"/>
<comment type="similarity">
    <text evidence="7">Belongs to the DNA polymerase HolA subunit family.</text>
</comment>
<sequence length="338" mass="38043">MPIHLIWGDDFGAIDRSIEKFIKKAIDPNWISINLSRLDGQNASEAHKCLEEVRTPPFGNGHRIVIVKKSPFCNGCSNELSNHFESIINLIPEQTHLILVNQNKPDGRLKTTKLLNNLIKSKKAFEQRFILPPAWDGLGQKKLVERTAEEMNIELTEDAILTLVEALGSDSQRIAIELEKLVLLEEAKTNQKEGEKIIISQESVNDLIHSISSNSLQICEFLLKSNFGKAIEKIDYLLNEGEPALRILATMTSQIRGWLWVSLLDQGENKEVSSIAKQAGIANPKRIYVIRKQIQGKSPMFFIELLSRILEIEALLKKGALPKHAFRDGLVTKSDLIV</sequence>
<dbReference type="Proteomes" id="UP000001420">
    <property type="component" value="Chromosome"/>
</dbReference>
<dbReference type="OrthoDB" id="581300at2"/>
<evidence type="ECO:0000256" key="2">
    <source>
        <dbReference type="ARBA" id="ARBA00017703"/>
    </source>
</evidence>
<evidence type="ECO:0000256" key="6">
    <source>
        <dbReference type="ARBA" id="ARBA00022932"/>
    </source>
</evidence>
<dbReference type="InterPro" id="IPR008921">
    <property type="entry name" value="DNA_pol3_clamp-load_cplx_C"/>
</dbReference>
<dbReference type="GO" id="GO:0003887">
    <property type="term" value="F:DNA-directed DNA polymerase activity"/>
    <property type="evidence" value="ECO:0007669"/>
    <property type="project" value="UniProtKB-KW"/>
</dbReference>
<feature type="domain" description="DNA polymerase III delta subunit-like C-terminal" evidence="10">
    <location>
        <begin position="214"/>
        <end position="324"/>
    </location>
</feature>
<name>Q7V9M3_PROMA</name>
<evidence type="ECO:0000256" key="1">
    <source>
        <dbReference type="ARBA" id="ARBA00012417"/>
    </source>
</evidence>
<dbReference type="EC" id="2.7.7.7" evidence="1"/>
<dbReference type="Pfam" id="PF21694">
    <property type="entry name" value="DNA_pol3_delta_C"/>
    <property type="match status" value="1"/>
</dbReference>